<sequence length="482" mass="53518">MKKITVFVSMVFIIAACKKKEVINLYEPRACFWLQNSQSFLATQYQDSGSATYIDSNFYFTACYDSTGAYVYDWNFGDGTTSAERNPVHKYSKRGKYQVTLTVANDSKVSHTAQKNVWVALGEKYITFNNTIDVYPLAVEETVNNEFVLLGASGNNASFYLMRFDSLLNQQSMKTFPAGYRFRSMQAVTDGNYIVTGTTQGAGKTNELIKIKADGTVLWNKNLSSDVDYTNAAQTPDGGYVVVGSKTINVPNVYGLTTNVTVVDKTDNNGNQQWEKIFDGELMIKTSDAAIEQDGIVMAGVVKRYNYSLCSTCDSLRLTKLDYSGNTVWKNTILWALNTYDFAGTHTTKLTNGNYAVYNDTTQAVYYFTADGQFVDRIFAENRIINLVNSADGKLFTLLDPGNYLGVSKLGIDGKEQWLNSITGGKPLNGNLQSVFSKPVTIRRLRNGSLLVVGKWNVYNTSGFGTHAEILLLQLNENGKPI</sequence>
<dbReference type="PROSITE" id="PS51257">
    <property type="entry name" value="PROKAR_LIPOPROTEIN"/>
    <property type="match status" value="1"/>
</dbReference>
<dbReference type="CDD" id="cd00146">
    <property type="entry name" value="PKD"/>
    <property type="match status" value="1"/>
</dbReference>
<dbReference type="PANTHER" id="PTHR42754">
    <property type="entry name" value="ENDOGLUCANASE"/>
    <property type="match status" value="1"/>
</dbReference>
<organism evidence="2 3">
    <name type="scientific">Niastella koreensis</name>
    <dbReference type="NCBI Taxonomy" id="354356"/>
    <lineage>
        <taxon>Bacteria</taxon>
        <taxon>Pseudomonadati</taxon>
        <taxon>Bacteroidota</taxon>
        <taxon>Chitinophagia</taxon>
        <taxon>Chitinophagales</taxon>
        <taxon>Chitinophagaceae</taxon>
        <taxon>Niastella</taxon>
    </lineage>
</organism>
<reference evidence="2 3" key="1">
    <citation type="submission" date="2016-04" db="EMBL/GenBank/DDBJ databases">
        <authorList>
            <person name="Chen L."/>
            <person name="Zhuang W."/>
            <person name="Wang G."/>
        </authorList>
    </citation>
    <scope>NUCLEOTIDE SEQUENCE [LARGE SCALE GENOMIC DNA]</scope>
    <source>
        <strain evidence="3">GR20</strain>
    </source>
</reference>
<accession>A0ABX3NRM0</accession>
<evidence type="ECO:0000313" key="2">
    <source>
        <dbReference type="EMBL" id="OQP43723.1"/>
    </source>
</evidence>
<dbReference type="Gene3D" id="2.60.40.10">
    <property type="entry name" value="Immunoglobulins"/>
    <property type="match status" value="1"/>
</dbReference>
<dbReference type="PROSITE" id="PS50093">
    <property type="entry name" value="PKD"/>
    <property type="match status" value="1"/>
</dbReference>
<dbReference type="Proteomes" id="UP000192277">
    <property type="component" value="Unassembled WGS sequence"/>
</dbReference>
<protein>
    <recommendedName>
        <fullName evidence="1">PKD domain-containing protein</fullName>
    </recommendedName>
</protein>
<feature type="domain" description="PKD" evidence="1">
    <location>
        <begin position="41"/>
        <end position="119"/>
    </location>
</feature>
<dbReference type="SMART" id="SM00089">
    <property type="entry name" value="PKD"/>
    <property type="match status" value="1"/>
</dbReference>
<comment type="caution">
    <text evidence="2">The sequence shown here is derived from an EMBL/GenBank/DDBJ whole genome shotgun (WGS) entry which is preliminary data.</text>
</comment>
<dbReference type="SUPFAM" id="SSF49299">
    <property type="entry name" value="PKD domain"/>
    <property type="match status" value="1"/>
</dbReference>
<dbReference type="InterPro" id="IPR000601">
    <property type="entry name" value="PKD_dom"/>
</dbReference>
<name>A0ABX3NRM0_9BACT</name>
<dbReference type="EMBL" id="LWBO01000034">
    <property type="protein sequence ID" value="OQP43723.1"/>
    <property type="molecule type" value="Genomic_DNA"/>
</dbReference>
<gene>
    <name evidence="2" type="ORF">A4D02_09580</name>
</gene>
<keyword evidence="3" id="KW-1185">Reference proteome</keyword>
<evidence type="ECO:0000259" key="1">
    <source>
        <dbReference type="PROSITE" id="PS50093"/>
    </source>
</evidence>
<evidence type="ECO:0000313" key="3">
    <source>
        <dbReference type="Proteomes" id="UP000192277"/>
    </source>
</evidence>
<dbReference type="SUPFAM" id="SSF63829">
    <property type="entry name" value="Calcium-dependent phosphotriesterase"/>
    <property type="match status" value="1"/>
</dbReference>
<dbReference type="RefSeq" id="WP_014218701.1">
    <property type="nucleotide sequence ID" value="NZ_LWBO01000034.1"/>
</dbReference>
<proteinExistence type="predicted"/>
<dbReference type="Pfam" id="PF18911">
    <property type="entry name" value="PKD_4"/>
    <property type="match status" value="1"/>
</dbReference>
<dbReference type="InterPro" id="IPR013783">
    <property type="entry name" value="Ig-like_fold"/>
</dbReference>
<dbReference type="PANTHER" id="PTHR42754:SF1">
    <property type="entry name" value="LIPOPROTEIN"/>
    <property type="match status" value="1"/>
</dbReference>
<dbReference type="InterPro" id="IPR022409">
    <property type="entry name" value="PKD/Chitinase_dom"/>
</dbReference>
<dbReference type="InterPro" id="IPR035986">
    <property type="entry name" value="PKD_dom_sf"/>
</dbReference>